<keyword evidence="6" id="KW-0732">Signal</keyword>
<keyword evidence="3 5" id="KW-1133">Transmembrane helix</keyword>
<dbReference type="Proteomes" id="UP000293568">
    <property type="component" value="Chromosome"/>
</dbReference>
<feature type="chain" id="PRO_5038975785" evidence="6">
    <location>
        <begin position="24"/>
        <end position="461"/>
    </location>
</feature>
<dbReference type="InterPro" id="IPR029045">
    <property type="entry name" value="ClpP/crotonase-like_dom_sf"/>
</dbReference>
<dbReference type="SUPFAM" id="SSF52096">
    <property type="entry name" value="ClpP/crotonase"/>
    <property type="match status" value="1"/>
</dbReference>
<feature type="signal peptide" evidence="6">
    <location>
        <begin position="1"/>
        <end position="23"/>
    </location>
</feature>
<evidence type="ECO:0000256" key="2">
    <source>
        <dbReference type="ARBA" id="ARBA00022692"/>
    </source>
</evidence>
<proteinExistence type="predicted"/>
<evidence type="ECO:0000256" key="6">
    <source>
        <dbReference type="SAM" id="SignalP"/>
    </source>
</evidence>
<protein>
    <submittedName>
        <fullName evidence="10">Nodulation protein NfeD</fullName>
    </submittedName>
</protein>
<dbReference type="PANTHER" id="PTHR33507:SF3">
    <property type="entry name" value="INNER MEMBRANE PROTEIN YBBJ"/>
    <property type="match status" value="1"/>
</dbReference>
<reference evidence="10 11" key="1">
    <citation type="submission" date="2019-01" db="EMBL/GenBank/DDBJ databases">
        <title>Genome sequencing of strain FW100M-2.</title>
        <authorList>
            <person name="Heo J."/>
            <person name="Kim S.-J."/>
            <person name="Kim J.-S."/>
            <person name="Hong S.-B."/>
            <person name="Kwon S.-W."/>
        </authorList>
    </citation>
    <scope>NUCLEOTIDE SEQUENCE [LARGE SCALE GENOMIC DNA]</scope>
    <source>
        <strain evidence="10 11">FW100M-2</strain>
    </source>
</reference>
<dbReference type="AlphaFoldDB" id="A0A4P6EUG6"/>
<keyword evidence="4 5" id="KW-0472">Membrane</keyword>
<name>A0A4P6EUG6_9BACL</name>
<dbReference type="InterPro" id="IPR012340">
    <property type="entry name" value="NA-bd_OB-fold"/>
</dbReference>
<dbReference type="EMBL" id="CP035492">
    <property type="protein sequence ID" value="QAY66306.1"/>
    <property type="molecule type" value="Genomic_DNA"/>
</dbReference>
<dbReference type="GO" id="GO:0005886">
    <property type="term" value="C:plasma membrane"/>
    <property type="evidence" value="ECO:0007669"/>
    <property type="project" value="TreeGrafter"/>
</dbReference>
<accession>A0A4P6EUG6</accession>
<evidence type="ECO:0000313" key="11">
    <source>
        <dbReference type="Proteomes" id="UP000293568"/>
    </source>
</evidence>
<evidence type="ECO:0000259" key="7">
    <source>
        <dbReference type="Pfam" id="PF01957"/>
    </source>
</evidence>
<evidence type="ECO:0000256" key="1">
    <source>
        <dbReference type="ARBA" id="ARBA00004141"/>
    </source>
</evidence>
<dbReference type="RefSeq" id="WP_129439755.1">
    <property type="nucleotide sequence ID" value="NZ_CP035492.1"/>
</dbReference>
<evidence type="ECO:0000259" key="8">
    <source>
        <dbReference type="Pfam" id="PF24961"/>
    </source>
</evidence>
<feature type="domain" description="NfeD integral membrane" evidence="8">
    <location>
        <begin position="257"/>
        <end position="369"/>
    </location>
</feature>
<comment type="subcellular location">
    <subcellularLocation>
        <location evidence="1">Membrane</location>
        <topology evidence="1">Multi-pass membrane protein</topology>
    </subcellularLocation>
</comment>
<dbReference type="InterPro" id="IPR056739">
    <property type="entry name" value="NfeD_membrane"/>
</dbReference>
<feature type="domain" description="NfeD-like C-terminal" evidence="7">
    <location>
        <begin position="403"/>
        <end position="455"/>
    </location>
</feature>
<organism evidence="10 11">
    <name type="scientific">Paenibacillus protaetiae</name>
    <dbReference type="NCBI Taxonomy" id="2509456"/>
    <lineage>
        <taxon>Bacteria</taxon>
        <taxon>Bacillati</taxon>
        <taxon>Bacillota</taxon>
        <taxon>Bacilli</taxon>
        <taxon>Bacillales</taxon>
        <taxon>Paenibacillaceae</taxon>
        <taxon>Paenibacillus</taxon>
    </lineage>
</organism>
<dbReference type="KEGG" id="pprt:ET464_07720"/>
<feature type="transmembrane region" description="Helical" evidence="5">
    <location>
        <begin position="306"/>
        <end position="339"/>
    </location>
</feature>
<evidence type="ECO:0000256" key="4">
    <source>
        <dbReference type="ARBA" id="ARBA00023136"/>
    </source>
</evidence>
<evidence type="ECO:0000313" key="10">
    <source>
        <dbReference type="EMBL" id="QAY66306.1"/>
    </source>
</evidence>
<gene>
    <name evidence="10" type="ORF">ET464_07720</name>
</gene>
<evidence type="ECO:0000256" key="5">
    <source>
        <dbReference type="SAM" id="Phobius"/>
    </source>
</evidence>
<sequence length="461" mass="48351">MQLLRWPKLVLLGCMLAAWLSFAVGASAVHAAAEGQAAQQASAAGPAVVVIPAEQTIESGLEAFLRRAYKEAEEARAERVILTINTFGGAVTSAEQIGELIRKSPVPTTVFVEGKAVSAGTYIALNAEQIVMEPGSTIGAAAVVNGSGDLIDNPKTVSFWTKMMMEAAALHGRNPDIAAAMVNKDVTLSLPDSGISKDKGQILTLSADEAQKAGYADHIAGSVEETIAWLGLDSRDRIDVKPSPAEQLARYLVDPYIRTLLLIIGVAGIALELIVTGLGFPALIGAISFGLYFFGHYVAGFAGKESIALFVLGLILLILELFVPSFGALGIVGSISLIAGVMMAASDPLSALLSLAVAIVLAAIVIGISIKKFGHRGIWNKFILREKLTADKGFVPAETKVPLVGREGVAVTPLRPAGTVQIGEERVDVVTSGEFIKQGAAVVVTKAEGTWVFVKEKKETV</sequence>
<feature type="transmembrane region" description="Helical" evidence="5">
    <location>
        <begin position="261"/>
        <end position="294"/>
    </location>
</feature>
<evidence type="ECO:0000256" key="3">
    <source>
        <dbReference type="ARBA" id="ARBA00022989"/>
    </source>
</evidence>
<keyword evidence="2 5" id="KW-0812">Transmembrane</keyword>
<evidence type="ECO:0000259" key="9">
    <source>
        <dbReference type="Pfam" id="PF25145"/>
    </source>
</evidence>
<dbReference type="PANTHER" id="PTHR33507">
    <property type="entry name" value="INNER MEMBRANE PROTEIN YBBJ"/>
    <property type="match status" value="1"/>
</dbReference>
<dbReference type="Pfam" id="PF25145">
    <property type="entry name" value="NfeD1b_N"/>
    <property type="match status" value="1"/>
</dbReference>
<dbReference type="CDD" id="cd07021">
    <property type="entry name" value="Clp_protease_NfeD_like"/>
    <property type="match status" value="1"/>
</dbReference>
<dbReference type="InterPro" id="IPR056738">
    <property type="entry name" value="NfeD1b_N"/>
</dbReference>
<feature type="transmembrane region" description="Helical" evidence="5">
    <location>
        <begin position="351"/>
        <end position="370"/>
    </location>
</feature>
<feature type="domain" description="NfeD1b N-terminal" evidence="9">
    <location>
        <begin position="48"/>
        <end position="233"/>
    </location>
</feature>
<keyword evidence="11" id="KW-1185">Reference proteome</keyword>
<dbReference type="InterPro" id="IPR052165">
    <property type="entry name" value="Membrane_assoc_protease"/>
</dbReference>
<dbReference type="Pfam" id="PF24961">
    <property type="entry name" value="NfeD_membrane"/>
    <property type="match status" value="1"/>
</dbReference>
<dbReference type="InterPro" id="IPR002810">
    <property type="entry name" value="NfeD-like_C"/>
</dbReference>
<dbReference type="OrthoDB" id="9806253at2"/>
<dbReference type="Pfam" id="PF01957">
    <property type="entry name" value="NfeD"/>
    <property type="match status" value="1"/>
</dbReference>
<dbReference type="Gene3D" id="3.90.226.10">
    <property type="entry name" value="2-enoyl-CoA Hydratase, Chain A, domain 1"/>
    <property type="match status" value="1"/>
</dbReference>
<dbReference type="Gene3D" id="2.40.50.140">
    <property type="entry name" value="Nucleic acid-binding proteins"/>
    <property type="match status" value="1"/>
</dbReference>